<dbReference type="InterPro" id="IPR052016">
    <property type="entry name" value="Bact_Sigma-Reg"/>
</dbReference>
<evidence type="ECO:0000313" key="4">
    <source>
        <dbReference type="EMBL" id="CCH71640.1"/>
    </source>
</evidence>
<accession>W6JT97</accession>
<dbReference type="Pfam" id="PF07228">
    <property type="entry name" value="SpoIIE"/>
    <property type="match status" value="1"/>
</dbReference>
<evidence type="ECO:0000256" key="2">
    <source>
        <dbReference type="SAM" id="Phobius"/>
    </source>
</evidence>
<dbReference type="InterPro" id="IPR001932">
    <property type="entry name" value="PPM-type_phosphatase-like_dom"/>
</dbReference>
<organism evidence="4 5">
    <name type="scientific">Nostocoides australiense Ben110</name>
    <dbReference type="NCBI Taxonomy" id="1193182"/>
    <lineage>
        <taxon>Bacteria</taxon>
        <taxon>Bacillati</taxon>
        <taxon>Actinomycetota</taxon>
        <taxon>Actinomycetes</taxon>
        <taxon>Micrococcales</taxon>
        <taxon>Intrasporangiaceae</taxon>
        <taxon>Nostocoides</taxon>
    </lineage>
</organism>
<name>W6JT97_9MICO</name>
<dbReference type="PANTHER" id="PTHR43156:SF2">
    <property type="entry name" value="STAGE II SPORULATION PROTEIN E"/>
    <property type="match status" value="1"/>
</dbReference>
<keyword evidence="2" id="KW-1133">Transmembrane helix</keyword>
<feature type="transmembrane region" description="Helical" evidence="2">
    <location>
        <begin position="64"/>
        <end position="95"/>
    </location>
</feature>
<comment type="caution">
    <text evidence="4">The sequence shown here is derived from an EMBL/GenBank/DDBJ whole genome shotgun (WGS) entry which is preliminary data.</text>
</comment>
<keyword evidence="1" id="KW-0378">Hydrolase</keyword>
<dbReference type="InterPro" id="IPR036457">
    <property type="entry name" value="PPM-type-like_dom_sf"/>
</dbReference>
<dbReference type="EMBL" id="CAJA01000003">
    <property type="protein sequence ID" value="CCH71640.1"/>
    <property type="molecule type" value="Genomic_DNA"/>
</dbReference>
<dbReference type="Gene3D" id="3.60.40.10">
    <property type="entry name" value="PPM-type phosphatase domain"/>
    <property type="match status" value="1"/>
</dbReference>
<keyword evidence="2" id="KW-0812">Transmembrane</keyword>
<keyword evidence="5" id="KW-1185">Reference proteome</keyword>
<dbReference type="PANTHER" id="PTHR43156">
    <property type="entry name" value="STAGE II SPORULATION PROTEIN E-RELATED"/>
    <property type="match status" value="1"/>
</dbReference>
<feature type="transmembrane region" description="Helical" evidence="2">
    <location>
        <begin position="32"/>
        <end position="52"/>
    </location>
</feature>
<dbReference type="STRING" id="1193182.BN11_1000009"/>
<sequence length="370" mass="39629">MATSLSAARVASRAGSRNRIRTRLTAKPTGEALRLALLVALAVAVFAVLARFPEDVPRSAYAPLILLAGLMLSLRHLVVYYGVVLGCLAVGLVLVPTLWNRALIIFLVLVFMMATMLVLARSREGLGVYGTGSEALLRDLRQRHSKLGEIPTLPEGWHAEGVIAGANGDTFLGDVLLSAEGFHPHHAEFCLVDVSGKGLRAGTRAMTLAAALSGLLGQVEPWRFLQAANSYLVRQQWAEGFATAVHLDLDPVFGHFSVSSAGHPPAMRYSFATGTWEQVTTEAGPALGLMDNMNFPRISGELHPGDALVLYTDGIIESRENELAGGIDWMGGIAERALRDGSFSGLAKQLTESARGGPDDDRAALVIWRL</sequence>
<dbReference type="GO" id="GO:0016791">
    <property type="term" value="F:phosphatase activity"/>
    <property type="evidence" value="ECO:0007669"/>
    <property type="project" value="TreeGrafter"/>
</dbReference>
<proteinExistence type="predicted"/>
<dbReference type="Proteomes" id="UP000035763">
    <property type="component" value="Unassembled WGS sequence"/>
</dbReference>
<feature type="domain" description="PPM-type phosphatase" evidence="3">
    <location>
        <begin position="158"/>
        <end position="369"/>
    </location>
</feature>
<dbReference type="SUPFAM" id="SSF81606">
    <property type="entry name" value="PP2C-like"/>
    <property type="match status" value="1"/>
</dbReference>
<evidence type="ECO:0000256" key="1">
    <source>
        <dbReference type="ARBA" id="ARBA00022801"/>
    </source>
</evidence>
<protein>
    <submittedName>
        <fullName evidence="4">Putative integral membrane protein</fullName>
    </submittedName>
</protein>
<keyword evidence="2" id="KW-0472">Membrane</keyword>
<dbReference type="AlphaFoldDB" id="W6JT97"/>
<reference evidence="4 5" key="1">
    <citation type="journal article" date="2013" name="ISME J.">
        <title>A metabolic model for members of the genus Tetrasphaera involved in enhanced biological phosphorus removal.</title>
        <authorList>
            <person name="Kristiansen R."/>
            <person name="Nguyen H.T.T."/>
            <person name="Saunders A.M."/>
            <person name="Nielsen J.L."/>
            <person name="Wimmer R."/>
            <person name="Le V.Q."/>
            <person name="McIlroy S.J."/>
            <person name="Petrovski S."/>
            <person name="Seviour R.J."/>
            <person name="Calteau A."/>
            <person name="Nielsen K.L."/>
            <person name="Nielsen P.H."/>
        </authorList>
    </citation>
    <scope>NUCLEOTIDE SEQUENCE [LARGE SCALE GENOMIC DNA]</scope>
    <source>
        <strain evidence="4 5">Ben110</strain>
    </source>
</reference>
<evidence type="ECO:0000259" key="3">
    <source>
        <dbReference type="SMART" id="SM00331"/>
    </source>
</evidence>
<gene>
    <name evidence="4" type="ORF">BN11_1000009</name>
</gene>
<evidence type="ECO:0000313" key="5">
    <source>
        <dbReference type="Proteomes" id="UP000035763"/>
    </source>
</evidence>
<dbReference type="SMART" id="SM00331">
    <property type="entry name" value="PP2C_SIG"/>
    <property type="match status" value="1"/>
</dbReference>
<dbReference type="OrthoDB" id="4935951at2"/>
<feature type="transmembrane region" description="Helical" evidence="2">
    <location>
        <begin position="101"/>
        <end position="120"/>
    </location>
</feature>